<feature type="domain" description="DUSP" evidence="14">
    <location>
        <begin position="8"/>
        <end position="136"/>
    </location>
</feature>
<dbReference type="InterPro" id="IPR018200">
    <property type="entry name" value="USP_CS"/>
</dbReference>
<evidence type="ECO:0000259" key="12">
    <source>
        <dbReference type="PROSITE" id="PS50836"/>
    </source>
</evidence>
<dbReference type="InterPro" id="IPR038765">
    <property type="entry name" value="Papain-like_cys_pep_sf"/>
</dbReference>
<evidence type="ECO:0000256" key="6">
    <source>
        <dbReference type="ARBA" id="ARBA00022989"/>
    </source>
</evidence>
<proteinExistence type="inferred from homology"/>
<keyword evidence="7 10" id="KW-0472">Membrane</keyword>
<feature type="transmembrane region" description="Helical" evidence="10">
    <location>
        <begin position="1100"/>
        <end position="1121"/>
    </location>
</feature>
<dbReference type="SMART" id="SM00665">
    <property type="entry name" value="B561"/>
    <property type="match status" value="1"/>
</dbReference>
<evidence type="ECO:0000256" key="7">
    <source>
        <dbReference type="ARBA" id="ARBA00023136"/>
    </source>
</evidence>
<evidence type="ECO:0000259" key="14">
    <source>
        <dbReference type="PROSITE" id="PS51283"/>
    </source>
</evidence>
<dbReference type="CDD" id="cd02674">
    <property type="entry name" value="Peptidase_C19R"/>
    <property type="match status" value="1"/>
</dbReference>
<organism evidence="15">
    <name type="scientific">Sesamum calycinum</name>
    <dbReference type="NCBI Taxonomy" id="2727403"/>
    <lineage>
        <taxon>Eukaryota</taxon>
        <taxon>Viridiplantae</taxon>
        <taxon>Streptophyta</taxon>
        <taxon>Embryophyta</taxon>
        <taxon>Tracheophyta</taxon>
        <taxon>Spermatophyta</taxon>
        <taxon>Magnoliopsida</taxon>
        <taxon>eudicotyledons</taxon>
        <taxon>Gunneridae</taxon>
        <taxon>Pentapetalae</taxon>
        <taxon>asterids</taxon>
        <taxon>lamiids</taxon>
        <taxon>Lamiales</taxon>
        <taxon>Pedaliaceae</taxon>
        <taxon>Sesamum</taxon>
    </lineage>
</organism>
<feature type="region of interest" description="Disordered" evidence="9">
    <location>
        <begin position="257"/>
        <end position="302"/>
    </location>
</feature>
<comment type="function">
    <text evidence="8">Recognizes and hydrolyzes the peptide bond at the C-terminal Gly of ubiquitin. Involved in the processing of poly-ubiquitin precursors as well as that of ubiquitinated proteins.</text>
</comment>
<dbReference type="PROSITE" id="PS00973">
    <property type="entry name" value="USP_2"/>
    <property type="match status" value="1"/>
</dbReference>
<name>A0AAW2SCZ1_9LAMI</name>
<evidence type="ECO:0000256" key="5">
    <source>
        <dbReference type="ARBA" id="ARBA00022982"/>
    </source>
</evidence>
<dbReference type="Pfam" id="PF06337">
    <property type="entry name" value="DUSP"/>
    <property type="match status" value="1"/>
</dbReference>
<feature type="transmembrane region" description="Helical" evidence="10">
    <location>
        <begin position="1133"/>
        <end position="1153"/>
    </location>
</feature>
<evidence type="ECO:0000256" key="1">
    <source>
        <dbReference type="ARBA" id="ARBA00004370"/>
    </source>
</evidence>
<dbReference type="EMBL" id="JACGWM010000002">
    <property type="protein sequence ID" value="KAL0390314.1"/>
    <property type="molecule type" value="Genomic_DNA"/>
</dbReference>
<keyword evidence="5" id="KW-0249">Electron transport</keyword>
<evidence type="ECO:0000259" key="11">
    <source>
        <dbReference type="PROSITE" id="PS50235"/>
    </source>
</evidence>
<dbReference type="SMART" id="SM00695">
    <property type="entry name" value="DUSP"/>
    <property type="match status" value="1"/>
</dbReference>
<evidence type="ECO:0000259" key="13">
    <source>
        <dbReference type="PROSITE" id="PS50939"/>
    </source>
</evidence>
<feature type="compositionally biased region" description="Polar residues" evidence="9">
    <location>
        <begin position="275"/>
        <end position="302"/>
    </location>
</feature>
<dbReference type="Gene3D" id="1.20.120.1770">
    <property type="match status" value="1"/>
</dbReference>
<dbReference type="PROSITE" id="PS50235">
    <property type="entry name" value="USP_3"/>
    <property type="match status" value="1"/>
</dbReference>
<dbReference type="Gene3D" id="3.90.70.10">
    <property type="entry name" value="Cysteine proteinases"/>
    <property type="match status" value="2"/>
</dbReference>
<dbReference type="SUPFAM" id="SSF143791">
    <property type="entry name" value="DUSP-like"/>
    <property type="match status" value="1"/>
</dbReference>
<protein>
    <submittedName>
        <fullName evidence="15">Ubiquitin carboxyl-terminal hydrolase 5</fullName>
    </submittedName>
</protein>
<dbReference type="CDD" id="cd09631">
    <property type="entry name" value="DOMON_DOH"/>
    <property type="match status" value="1"/>
</dbReference>
<dbReference type="InterPro" id="IPR045266">
    <property type="entry name" value="DOH_DOMON"/>
</dbReference>
<feature type="region of interest" description="Disordered" evidence="9">
    <location>
        <begin position="56"/>
        <end position="75"/>
    </location>
</feature>
<dbReference type="CDD" id="cd08760">
    <property type="entry name" value="Cyt_b561_FRRS1_like"/>
    <property type="match status" value="1"/>
</dbReference>
<feature type="domain" description="USP" evidence="11">
    <location>
        <begin position="326"/>
        <end position="921"/>
    </location>
</feature>
<dbReference type="InterPro" id="IPR050185">
    <property type="entry name" value="Ub_carboxyl-term_hydrolase"/>
</dbReference>
<dbReference type="PANTHER" id="PTHR21646:SF18">
    <property type="entry name" value="UBIQUITIN CARBOXYL-TERMINAL HYDROLASE 5"/>
    <property type="match status" value="1"/>
</dbReference>
<dbReference type="Gene3D" id="3.30.2230.10">
    <property type="entry name" value="DUSP-like"/>
    <property type="match status" value="1"/>
</dbReference>
<dbReference type="SUPFAM" id="SSF54001">
    <property type="entry name" value="Cysteine proteinases"/>
    <property type="match status" value="1"/>
</dbReference>
<evidence type="ECO:0000256" key="2">
    <source>
        <dbReference type="ARBA" id="ARBA00009085"/>
    </source>
</evidence>
<keyword evidence="4 10" id="KW-0812">Transmembrane</keyword>
<dbReference type="GO" id="GO:0016579">
    <property type="term" value="P:protein deubiquitination"/>
    <property type="evidence" value="ECO:0007669"/>
    <property type="project" value="InterPro"/>
</dbReference>
<dbReference type="PROSITE" id="PS50939">
    <property type="entry name" value="CYTOCHROME_B561"/>
    <property type="match status" value="1"/>
</dbReference>
<comment type="caution">
    <text evidence="15">The sequence shown here is derived from an EMBL/GenBank/DDBJ whole genome shotgun (WGS) entry which is preliminary data.</text>
</comment>
<dbReference type="PROSITE" id="PS00972">
    <property type="entry name" value="USP_1"/>
    <property type="match status" value="1"/>
</dbReference>
<feature type="domain" description="DOMON" evidence="12">
    <location>
        <begin position="940"/>
        <end position="1056"/>
    </location>
</feature>
<dbReference type="InterPro" id="IPR006615">
    <property type="entry name" value="Pept_C19_DUSP"/>
</dbReference>
<dbReference type="PROSITE" id="PS51283">
    <property type="entry name" value="DUSP"/>
    <property type="match status" value="1"/>
</dbReference>
<sequence length="1254" mass="139677">MAEVARQLTPEEEKQTIRDIAVAAEAQTKVGDTFYLITQRWWQNWLEYVNQNQSGNVNEGSSSEHHGSVSSSTLKRPSCIDNSDLIDETVSEDSALGIELHDTLVEGTDYILLPQEVWNQLYSWYGGGPVLPRKVINTGLSQTELSVEVYPLRLQLHLMPKGDRSAIRISKKVVFPSPSLLVQGNRNFTFPFDVYICVSNKVEFHLLGDNRFLFGITSVIKRHALMNDMEKTLDDANIQMDQDILVEVIDSKTEGGIGPVQENGSVHNGSLAAAPSQSSFPTSGSLSASKYSSRNGNSESQLQNLNTDKAYGSSGVSTRGSSCGLTGLLNLGNTCFMNSAIQCLVHTPEFARYFREDYHQEINRQNPLGMVGELALAFGDLLRKLWAPGRAPVAPRPFKAKLARFAPQFSGCSQHDSQELLAFLLDGLHEDLNRVKHKPYIKSRDADDRPDEEVADEYWANHIARNDSIIVDVCQGQYKSTLVCPVCNKVSVTFDPFMYLSLPLQPATTRSMTVTVFTCDGSALPEAYTITVPKQGRCRDLIQALSNSCSLEVNEKLLLAEIRGHLIYRFLEDPLISLSSIKDDDHLTAYKIPKVLKNTKFLQLIHRREEQGTGNAQSTLGWKPYGTPLVSPISCDDTITRSDIQLIVHTMLSPMLRTKNCGAVTSSNASVTASDQSHADSDVTNARKGDGGNSKLTSLEKLPLQLVDENNACIDLTVGDDKVVKLSSSSMSILVFVDWSQKLLGSYDTSHIENLPEVCKYGHVSKKARNEPLSLYTCLEAFLREEPLVPEDMWYCPQCKERRQASKKLDLWRLPEVLVIHLKRFSYSRSMKHKLDTFVNFPIHDFDLTNYVANKNSTRRQIYELYALINHYGGMGSGHYTAHIKLLDENRWYNFDDSHISPINEEEVKSAAAYVLFYRRVNNDRASATLNRKNTRFTSYLHFMKMYVQGAPNVWNFLLSAPNTNAYIAIGFSPNGNMVGSSALVGWVGADALPVLQKYYLGGQSPNLVTLESPDQGLTISNSSMSPQSNQLYLAFQLITDTTPVPRLIYSVGPAGRLPSGPAYQLTQHRDQISTVLNYATGQFQTDKSKPEASLRRSHGLLNMLGWAILMPIGAMVARYMRQWDPIWFYSHIAVQSFAFVLGLSGVICGLVLENRLNVSVDKHKSLGIVILVLGCLQVIALLGRPDKASKVRKYWNWYHFGVGRALIFLAAVNVFYGIHLGGAGSGWNAGFAVALVVLFVIALILELRICLRK</sequence>
<gene>
    <name evidence="15" type="ORF">Scaly_0388500</name>
</gene>
<dbReference type="InterPro" id="IPR006593">
    <property type="entry name" value="Cyt_b561/ferric_Rdtase_TM"/>
</dbReference>
<evidence type="ECO:0000256" key="10">
    <source>
        <dbReference type="SAM" id="Phobius"/>
    </source>
</evidence>
<dbReference type="InterPro" id="IPR028889">
    <property type="entry name" value="USP"/>
</dbReference>
<feature type="compositionally biased region" description="Basic and acidic residues" evidence="9">
    <location>
        <begin position="677"/>
        <end position="690"/>
    </location>
</feature>
<comment type="similarity">
    <text evidence="2">Belongs to the peptidase C19 family.</text>
</comment>
<dbReference type="SMART" id="SM00664">
    <property type="entry name" value="DoH"/>
    <property type="match status" value="1"/>
</dbReference>
<feature type="transmembrane region" description="Helical" evidence="10">
    <location>
        <begin position="1165"/>
        <end position="1184"/>
    </location>
</feature>
<evidence type="ECO:0000313" key="15">
    <source>
        <dbReference type="EMBL" id="KAL0390314.1"/>
    </source>
</evidence>
<dbReference type="InterPro" id="IPR005018">
    <property type="entry name" value="DOMON_domain"/>
</dbReference>
<keyword evidence="3" id="KW-0813">Transport</keyword>
<reference evidence="15" key="1">
    <citation type="submission" date="2020-06" db="EMBL/GenBank/DDBJ databases">
        <authorList>
            <person name="Li T."/>
            <person name="Hu X."/>
            <person name="Zhang T."/>
            <person name="Song X."/>
            <person name="Zhang H."/>
            <person name="Dai N."/>
            <person name="Sheng W."/>
            <person name="Hou X."/>
            <person name="Wei L."/>
        </authorList>
    </citation>
    <scope>NUCLEOTIDE SEQUENCE</scope>
    <source>
        <strain evidence="15">KEN8</strain>
        <tissue evidence="15">Leaf</tissue>
    </source>
</reference>
<comment type="subcellular location">
    <subcellularLocation>
        <location evidence="1">Membrane</location>
    </subcellularLocation>
</comment>
<keyword evidence="15" id="KW-0378">Hydrolase</keyword>
<evidence type="ECO:0000256" key="4">
    <source>
        <dbReference type="ARBA" id="ARBA00022692"/>
    </source>
</evidence>
<evidence type="ECO:0000256" key="3">
    <source>
        <dbReference type="ARBA" id="ARBA00022448"/>
    </source>
</evidence>
<dbReference type="InterPro" id="IPR001394">
    <property type="entry name" value="Peptidase_C19_UCH"/>
</dbReference>
<evidence type="ECO:0000256" key="8">
    <source>
        <dbReference type="ARBA" id="ARBA00037450"/>
    </source>
</evidence>
<feature type="domain" description="Cytochrome b561" evidence="13">
    <location>
        <begin position="1060"/>
        <end position="1254"/>
    </location>
</feature>
<dbReference type="InterPro" id="IPR035927">
    <property type="entry name" value="DUSP-like_sf"/>
</dbReference>
<dbReference type="PROSITE" id="PS50836">
    <property type="entry name" value="DOMON"/>
    <property type="match status" value="1"/>
</dbReference>
<feature type="region of interest" description="Disordered" evidence="9">
    <location>
        <begin position="670"/>
        <end position="694"/>
    </location>
</feature>
<reference evidence="15" key="2">
    <citation type="journal article" date="2024" name="Plant">
        <title>Genomic evolution and insights into agronomic trait innovations of Sesamum species.</title>
        <authorList>
            <person name="Miao H."/>
            <person name="Wang L."/>
            <person name="Qu L."/>
            <person name="Liu H."/>
            <person name="Sun Y."/>
            <person name="Le M."/>
            <person name="Wang Q."/>
            <person name="Wei S."/>
            <person name="Zheng Y."/>
            <person name="Lin W."/>
            <person name="Duan Y."/>
            <person name="Cao H."/>
            <person name="Xiong S."/>
            <person name="Wang X."/>
            <person name="Wei L."/>
            <person name="Li C."/>
            <person name="Ma Q."/>
            <person name="Ju M."/>
            <person name="Zhao R."/>
            <person name="Li G."/>
            <person name="Mu C."/>
            <person name="Tian Q."/>
            <person name="Mei H."/>
            <person name="Zhang T."/>
            <person name="Gao T."/>
            <person name="Zhang H."/>
        </authorList>
    </citation>
    <scope>NUCLEOTIDE SEQUENCE</scope>
    <source>
        <strain evidence="15">KEN8</strain>
    </source>
</reference>
<feature type="transmembrane region" description="Helical" evidence="10">
    <location>
        <begin position="1196"/>
        <end position="1219"/>
    </location>
</feature>
<accession>A0AAW2SCZ1</accession>
<dbReference type="GO" id="GO:0004843">
    <property type="term" value="F:cysteine-type deubiquitinase activity"/>
    <property type="evidence" value="ECO:0007669"/>
    <property type="project" value="InterPro"/>
</dbReference>
<dbReference type="Pfam" id="PF00443">
    <property type="entry name" value="UCH"/>
    <property type="match status" value="1"/>
</dbReference>
<feature type="transmembrane region" description="Helical" evidence="10">
    <location>
        <begin position="1231"/>
        <end position="1252"/>
    </location>
</feature>
<evidence type="ECO:0000256" key="9">
    <source>
        <dbReference type="SAM" id="MobiDB-lite"/>
    </source>
</evidence>
<dbReference type="AlphaFoldDB" id="A0AAW2SCZ1"/>
<dbReference type="PANTHER" id="PTHR21646">
    <property type="entry name" value="UBIQUITIN CARBOXYL-TERMINAL HYDROLASE"/>
    <property type="match status" value="1"/>
</dbReference>
<keyword evidence="6 10" id="KW-1133">Transmembrane helix</keyword>
<dbReference type="GO" id="GO:0016020">
    <property type="term" value="C:membrane"/>
    <property type="evidence" value="ECO:0007669"/>
    <property type="project" value="UniProtKB-SubCell"/>
</dbReference>